<evidence type="ECO:0000256" key="1">
    <source>
        <dbReference type="SAM" id="MobiDB-lite"/>
    </source>
</evidence>
<feature type="region of interest" description="Disordered" evidence="1">
    <location>
        <begin position="45"/>
        <end position="68"/>
    </location>
</feature>
<feature type="compositionally biased region" description="Polar residues" evidence="1">
    <location>
        <begin position="45"/>
        <end position="58"/>
    </location>
</feature>
<evidence type="ECO:0000313" key="2">
    <source>
        <dbReference type="EMBL" id="ADV62903.1"/>
    </source>
</evidence>
<dbReference type="KEGG" id="ipa:Isop_2325"/>
<keyword evidence="3" id="KW-1185">Reference proteome</keyword>
<gene>
    <name evidence="2" type="ordered locus">Isop_2325</name>
</gene>
<name>E8R6J2_ISOPI</name>
<dbReference type="InParanoid" id="E8R6J2"/>
<reference evidence="2 3" key="2">
    <citation type="journal article" date="2011" name="Stand. Genomic Sci.">
        <title>Complete genome sequence of Isosphaera pallida type strain (IS1B).</title>
        <authorList>
            <consortium name="US DOE Joint Genome Institute (JGI-PGF)"/>
            <person name="Goker M."/>
            <person name="Cleland D."/>
            <person name="Saunders E."/>
            <person name="Lapidus A."/>
            <person name="Nolan M."/>
            <person name="Lucas S."/>
            <person name="Hammon N."/>
            <person name="Deshpande S."/>
            <person name="Cheng J.F."/>
            <person name="Tapia R."/>
            <person name="Han C."/>
            <person name="Goodwin L."/>
            <person name="Pitluck S."/>
            <person name="Liolios K."/>
            <person name="Pagani I."/>
            <person name="Ivanova N."/>
            <person name="Mavromatis K."/>
            <person name="Pati A."/>
            <person name="Chen A."/>
            <person name="Palaniappan K."/>
            <person name="Land M."/>
            <person name="Hauser L."/>
            <person name="Chang Y.J."/>
            <person name="Jeffries C.D."/>
            <person name="Detter J.C."/>
            <person name="Beck B."/>
            <person name="Woyke T."/>
            <person name="Bristow J."/>
            <person name="Eisen J.A."/>
            <person name="Markowitz V."/>
            <person name="Hugenholtz P."/>
            <person name="Kyrpides N.C."/>
            <person name="Klenk H.P."/>
        </authorList>
    </citation>
    <scope>NUCLEOTIDE SEQUENCE [LARGE SCALE GENOMIC DNA]</scope>
    <source>
        <strain evidence="3">ATCC 43644 / DSM 9630 / IS1B</strain>
    </source>
</reference>
<dbReference type="AlphaFoldDB" id="E8R6J2"/>
<dbReference type="Proteomes" id="UP000008631">
    <property type="component" value="Chromosome"/>
</dbReference>
<reference key="1">
    <citation type="submission" date="2010-11" db="EMBL/GenBank/DDBJ databases">
        <title>The complete sequence of chromosome of Isophaera pallida ATCC 43644.</title>
        <authorList>
            <consortium name="US DOE Joint Genome Institute (JGI-PGF)"/>
            <person name="Lucas S."/>
            <person name="Copeland A."/>
            <person name="Lapidus A."/>
            <person name="Bruce D."/>
            <person name="Goodwin L."/>
            <person name="Pitluck S."/>
            <person name="Kyrpides N."/>
            <person name="Mavromatis K."/>
            <person name="Pagani I."/>
            <person name="Ivanova N."/>
            <person name="Saunders E."/>
            <person name="Brettin T."/>
            <person name="Detter J.C."/>
            <person name="Han C."/>
            <person name="Tapia R."/>
            <person name="Land M."/>
            <person name="Hauser L."/>
            <person name="Markowitz V."/>
            <person name="Cheng J.-F."/>
            <person name="Hugenholtz P."/>
            <person name="Woyke T."/>
            <person name="Wu D."/>
            <person name="Eisen J.A."/>
        </authorList>
    </citation>
    <scope>NUCLEOTIDE SEQUENCE</scope>
    <source>
        <strain>ATCC 43644</strain>
    </source>
</reference>
<evidence type="ECO:0000313" key="3">
    <source>
        <dbReference type="Proteomes" id="UP000008631"/>
    </source>
</evidence>
<sequence>MVRLADAHELARAWFAAIQTKTATSAAGTAGEVAGEIGIPQPSVSASVWQGQSNGSGDENQRAMPGGIGVERAGTTWIEFGEDWGYSWRSASMGSIAAARTAG</sequence>
<accession>E8R6J2</accession>
<proteinExistence type="predicted"/>
<protein>
    <submittedName>
        <fullName evidence="2">Uncharacterized protein</fullName>
    </submittedName>
</protein>
<dbReference type="HOGENOM" id="CLU_2259963_0_0_0"/>
<organism evidence="2 3">
    <name type="scientific">Isosphaera pallida (strain ATCC 43644 / DSM 9630 / IS1B)</name>
    <dbReference type="NCBI Taxonomy" id="575540"/>
    <lineage>
        <taxon>Bacteria</taxon>
        <taxon>Pseudomonadati</taxon>
        <taxon>Planctomycetota</taxon>
        <taxon>Planctomycetia</taxon>
        <taxon>Isosphaerales</taxon>
        <taxon>Isosphaeraceae</taxon>
        <taxon>Isosphaera</taxon>
    </lineage>
</organism>
<dbReference type="EMBL" id="CP002353">
    <property type="protein sequence ID" value="ADV62903.1"/>
    <property type="molecule type" value="Genomic_DNA"/>
</dbReference>